<organism evidence="1 2">
    <name type="scientific">Trichoderma simmonsii</name>
    <dbReference type="NCBI Taxonomy" id="1491479"/>
    <lineage>
        <taxon>Eukaryota</taxon>
        <taxon>Fungi</taxon>
        <taxon>Dikarya</taxon>
        <taxon>Ascomycota</taxon>
        <taxon>Pezizomycotina</taxon>
        <taxon>Sordariomycetes</taxon>
        <taxon>Hypocreomycetidae</taxon>
        <taxon>Hypocreales</taxon>
        <taxon>Hypocreaceae</taxon>
        <taxon>Trichoderma</taxon>
    </lineage>
</organism>
<dbReference type="Proteomes" id="UP000826661">
    <property type="component" value="Chromosome I"/>
</dbReference>
<accession>A0A8G0L0G1</accession>
<name>A0A8G0L0G1_9HYPO</name>
<proteinExistence type="predicted"/>
<protein>
    <submittedName>
        <fullName evidence="1">Uncharacterized protein</fullName>
    </submittedName>
</protein>
<dbReference type="AlphaFoldDB" id="A0A8G0L0G1"/>
<evidence type="ECO:0000313" key="1">
    <source>
        <dbReference type="EMBL" id="QYS93471.1"/>
    </source>
</evidence>
<keyword evidence="2" id="KW-1185">Reference proteome</keyword>
<gene>
    <name evidence="1" type="ORF">H0G86_000846</name>
</gene>
<reference evidence="1 2" key="1">
    <citation type="journal article" date="2021" name="BMC Genomics">
        <title>Telomere-to-telomere genome assembly of asparaginase-producing Trichoderma simmonsii.</title>
        <authorList>
            <person name="Chung D."/>
            <person name="Kwon Y.M."/>
            <person name="Yang Y."/>
        </authorList>
    </citation>
    <scope>NUCLEOTIDE SEQUENCE [LARGE SCALE GENOMIC DNA]</scope>
    <source>
        <strain evidence="1 2">GH-Sj1</strain>
    </source>
</reference>
<dbReference type="EMBL" id="CP075864">
    <property type="protein sequence ID" value="QYS93471.1"/>
    <property type="molecule type" value="Genomic_DNA"/>
</dbReference>
<sequence>MTGASMAQTSRQTLGIQLCKSGTKKRIGLVFVFGALLFLDRDGWLGIRTTQRPQAGTPMDEEGFAPSTWVPYLPCHREADRFMPKVLPGSPYVRRTCGTKEKGGAACPTPHSTYSGQSGLQESLSTAKWPFYEKDPHAGSDTSWSGSCGEMETCL</sequence>
<evidence type="ECO:0000313" key="2">
    <source>
        <dbReference type="Proteomes" id="UP000826661"/>
    </source>
</evidence>